<name>A0ACC7P2B1_9BACL</name>
<proteinExistence type="predicted"/>
<accession>A0ACC7P2B1</accession>
<keyword evidence="1" id="KW-0808">Transferase</keyword>
<evidence type="ECO:0000313" key="1">
    <source>
        <dbReference type="EMBL" id="MFM9331183.1"/>
    </source>
</evidence>
<gene>
    <name evidence="1" type="ORF">ACI1P1_23080</name>
</gene>
<keyword evidence="1" id="KW-0489">Methyltransferase</keyword>
<protein>
    <submittedName>
        <fullName evidence="1">Eco57I restriction-modification methylase domain-containing protein</fullName>
    </submittedName>
</protein>
<sequence length="943" mass="107946">MKRQLHRKVVHELRRFLEDGEQVSPEQATDAFIHLVMEAASGAAGAPVEKWAAGNSLQPLFPAMYPEGFREKALQLLGGIPDQDWRLDPQLPGWLYQYWLTPEKDRLFRMFKSGAKASHGDIPAVTQLFTPEWIARYLVENTLGRLWSRFYPESGLISRWTYFDRSADISPDAPGGPEEWTVLDPACGCGHLLAAAFDVLMDMHLEAGIEPVQAVRIILNRQLVGLDIDPKAVDMCRFVLLQKAAAVAPSIIYEEVEWGIEAITREKGYRFGSLDRGESKAVSFGRAGASYEADPGRLLSRKYHAVITNPPYLGRRNMDKELGDFLDRSYPRTSADLFAAFLERCLDFLYPSGYFGAITPQSWMFLSGFEELRTGILTRETIVSLLHLGARAFEDNNGQVVQTVSFVLHKSPPSRGAAGSFWRLTEGPSSHKAEVYKHNNWWNTDVYKASQAMFRHIPGMRMAYALPEDWARLFGRFPPLDRYYAVKKGMDTGCNDRYVRLWHEVPQEQLSFRCTDPSLAHWFPYAKGGGPQKWYGNHYFVVYWRNNGEAIRRDSRSNLRNYAYFGRQGITWSTVSTGKPGFRLLERGFLFDNGGSCLFPEEGREETLLALLAYLNSEFTAILLSQMNPTLNIQPGDVARLPLDEALLLDARMKELGEACLRLAKAEWDESERSWDYVGHPAVHSCREDTVEASLRRSWEMRCRRAVETERLERAINRLVYSHYGLQPLYGYPDGEQEAAELPLLKETAESFLAYAAACLLGTYPQGIDDPAFTSSPLIRDSEWVPRLKVWLGQLWNPCDTDSNVEAVARLLGIRPKESVEQRLRRYFSREWYPAHYREFGGYPRYLRICSGPRQALLAYVTALRLTEEAVDEIYILCVQRREELRGATHEADEWRLDMEELDSFARRLKEYLESCRAGRGSLSQEDEDTRAWMDRHRSVFDC</sequence>
<evidence type="ECO:0000313" key="2">
    <source>
        <dbReference type="Proteomes" id="UP001631969"/>
    </source>
</evidence>
<keyword evidence="2" id="KW-1185">Reference proteome</keyword>
<dbReference type="EMBL" id="JBJURJ010000017">
    <property type="protein sequence ID" value="MFM9331183.1"/>
    <property type="molecule type" value="Genomic_DNA"/>
</dbReference>
<organism evidence="1 2">
    <name type="scientific">Paenibacillus mesotrionivorans</name>
    <dbReference type="NCBI Taxonomy" id="3160968"/>
    <lineage>
        <taxon>Bacteria</taxon>
        <taxon>Bacillati</taxon>
        <taxon>Bacillota</taxon>
        <taxon>Bacilli</taxon>
        <taxon>Bacillales</taxon>
        <taxon>Paenibacillaceae</taxon>
        <taxon>Paenibacillus</taxon>
    </lineage>
</organism>
<dbReference type="Proteomes" id="UP001631969">
    <property type="component" value="Unassembled WGS sequence"/>
</dbReference>
<comment type="caution">
    <text evidence="1">The sequence shown here is derived from an EMBL/GenBank/DDBJ whole genome shotgun (WGS) entry which is preliminary data.</text>
</comment>
<reference evidence="1" key="1">
    <citation type="submission" date="2024-12" db="EMBL/GenBank/DDBJ databases">
        <authorList>
            <person name="Wu N."/>
        </authorList>
    </citation>
    <scope>NUCLEOTIDE SEQUENCE</scope>
    <source>
        <strain evidence="1">P15</strain>
    </source>
</reference>